<dbReference type="Gene3D" id="2.30.60.10">
    <property type="entry name" value="Cyanovirin-N"/>
    <property type="match status" value="2"/>
</dbReference>
<protein>
    <recommendedName>
        <fullName evidence="1">Cyanovirin-N domain-containing protein</fullName>
    </recommendedName>
</protein>
<dbReference type="SUPFAM" id="SSF51322">
    <property type="entry name" value="Cyanovirin-N"/>
    <property type="match status" value="2"/>
</dbReference>
<dbReference type="Pfam" id="PF08881">
    <property type="entry name" value="CVNH"/>
    <property type="match status" value="2"/>
</dbReference>
<dbReference type="Proteomes" id="UP000724874">
    <property type="component" value="Unassembled WGS sequence"/>
</dbReference>
<proteinExistence type="predicted"/>
<evidence type="ECO:0000259" key="1">
    <source>
        <dbReference type="SMART" id="SM01111"/>
    </source>
</evidence>
<feature type="domain" description="Cyanovirin-N" evidence="1">
    <location>
        <begin position="170"/>
        <end position="264"/>
    </location>
</feature>
<dbReference type="PANTHER" id="PTHR42076">
    <property type="entry name" value="CYANOVIRIN-N HOMOLOG"/>
    <property type="match status" value="1"/>
</dbReference>
<reference evidence="2" key="1">
    <citation type="submission" date="2020-11" db="EMBL/GenBank/DDBJ databases">
        <authorList>
            <consortium name="DOE Joint Genome Institute"/>
            <person name="Ahrendt S."/>
            <person name="Riley R."/>
            <person name="Andreopoulos W."/>
            <person name="LaButti K."/>
            <person name="Pangilinan J."/>
            <person name="Ruiz-duenas F.J."/>
            <person name="Barrasa J.M."/>
            <person name="Sanchez-Garcia M."/>
            <person name="Camarero S."/>
            <person name="Miyauchi S."/>
            <person name="Serrano A."/>
            <person name="Linde D."/>
            <person name="Babiker R."/>
            <person name="Drula E."/>
            <person name="Ayuso-Fernandez I."/>
            <person name="Pacheco R."/>
            <person name="Padilla G."/>
            <person name="Ferreira P."/>
            <person name="Barriuso J."/>
            <person name="Kellner H."/>
            <person name="Castanera R."/>
            <person name="Alfaro M."/>
            <person name="Ramirez L."/>
            <person name="Pisabarro A.G."/>
            <person name="Kuo A."/>
            <person name="Tritt A."/>
            <person name="Lipzen A."/>
            <person name="He G."/>
            <person name="Yan M."/>
            <person name="Ng V."/>
            <person name="Cullen D."/>
            <person name="Martin F."/>
            <person name="Rosso M.-N."/>
            <person name="Henrissat B."/>
            <person name="Hibbett D."/>
            <person name="Martinez A.T."/>
            <person name="Grigoriev I.V."/>
        </authorList>
    </citation>
    <scope>NUCLEOTIDE SEQUENCE</scope>
    <source>
        <strain evidence="2">AH 44721</strain>
    </source>
</reference>
<dbReference type="EMBL" id="JADNYJ010000301">
    <property type="protein sequence ID" value="KAF8871529.1"/>
    <property type="molecule type" value="Genomic_DNA"/>
</dbReference>
<accession>A0A9P5N887</accession>
<dbReference type="OrthoDB" id="3056812at2759"/>
<dbReference type="InterPro" id="IPR036673">
    <property type="entry name" value="Cyanovirin-N_sf"/>
</dbReference>
<sequence length="432" mass="47391">MAFSTTCESVKYNGKGILSCSARKLDNKTMVQATLNLDEHIGFVDGKLVWGNKGFSAAAESVVIAGASLIAKFKISGKLVESKLDLDQYIKNVNGTLEPIVRPSSVASPKKPEPIKTPSAPELIKGLSTASTASAASATSCNFRLIGVDLQNKLLIIEFQASEQRPLVQDSCIKLELKGTVLHADCHRLDGSVAHSHLNLDEIIGLVDGQLVWDHRGFSKHCFEYSLDNFFLVVKCRVHAGEQYHISRIDLRTRIRNRDGILLVIELNQKLSVMLSEVPWMKFKIIAEPDLSVFAKHPVMQETLTRIAETTVEHVTLAMHEQLTIAMQAAIAVVTESAMHHVSEQMQMLVTGAVRHASASASITGPEHLHLFGHGGAPAYDHFHGYAHGNGSFYTNGHSHAAYEMQSVHANGHVEHMHEHGHEDVKPKLLAH</sequence>
<keyword evidence="3" id="KW-1185">Reference proteome</keyword>
<dbReference type="InterPro" id="IPR011058">
    <property type="entry name" value="Cyanovirin-N"/>
</dbReference>
<feature type="domain" description="Cyanovirin-N" evidence="1">
    <location>
        <begin position="2"/>
        <end position="99"/>
    </location>
</feature>
<dbReference type="PANTHER" id="PTHR42076:SF1">
    <property type="entry name" value="CYANOVIRIN-N DOMAIN-CONTAINING PROTEIN"/>
    <property type="match status" value="1"/>
</dbReference>
<gene>
    <name evidence="2" type="ORF">CPB84DRAFT_1753968</name>
</gene>
<name>A0A9P5N887_GYMJU</name>
<comment type="caution">
    <text evidence="2">The sequence shown here is derived from an EMBL/GenBank/DDBJ whole genome shotgun (WGS) entry which is preliminary data.</text>
</comment>
<evidence type="ECO:0000313" key="3">
    <source>
        <dbReference type="Proteomes" id="UP000724874"/>
    </source>
</evidence>
<dbReference type="AlphaFoldDB" id="A0A9P5N887"/>
<evidence type="ECO:0000313" key="2">
    <source>
        <dbReference type="EMBL" id="KAF8871529.1"/>
    </source>
</evidence>
<organism evidence="2 3">
    <name type="scientific">Gymnopilus junonius</name>
    <name type="common">Spectacular rustgill mushroom</name>
    <name type="synonym">Gymnopilus spectabilis subsp. junonius</name>
    <dbReference type="NCBI Taxonomy" id="109634"/>
    <lineage>
        <taxon>Eukaryota</taxon>
        <taxon>Fungi</taxon>
        <taxon>Dikarya</taxon>
        <taxon>Basidiomycota</taxon>
        <taxon>Agaricomycotina</taxon>
        <taxon>Agaricomycetes</taxon>
        <taxon>Agaricomycetidae</taxon>
        <taxon>Agaricales</taxon>
        <taxon>Agaricineae</taxon>
        <taxon>Hymenogastraceae</taxon>
        <taxon>Gymnopilus</taxon>
    </lineage>
</organism>
<dbReference type="SMART" id="SM01111">
    <property type="entry name" value="CVNH"/>
    <property type="match status" value="2"/>
</dbReference>